<keyword evidence="3" id="KW-1185">Reference proteome</keyword>
<accession>A0ABT6LFE7</accession>
<evidence type="ECO:0000313" key="2">
    <source>
        <dbReference type="EMBL" id="MDH6215032.1"/>
    </source>
</evidence>
<protein>
    <submittedName>
        <fullName evidence="2">Uncharacterized protein</fullName>
    </submittedName>
</protein>
<dbReference type="Proteomes" id="UP001160499">
    <property type="component" value="Unassembled WGS sequence"/>
</dbReference>
<organism evidence="2 3">
    <name type="scientific">Streptomyces pseudovenezuelae</name>
    <dbReference type="NCBI Taxonomy" id="67350"/>
    <lineage>
        <taxon>Bacteria</taxon>
        <taxon>Bacillati</taxon>
        <taxon>Actinomycetota</taxon>
        <taxon>Actinomycetes</taxon>
        <taxon>Kitasatosporales</taxon>
        <taxon>Streptomycetaceae</taxon>
        <taxon>Streptomyces</taxon>
        <taxon>Streptomyces aurantiacus group</taxon>
    </lineage>
</organism>
<comment type="caution">
    <text evidence="2">The sequence shown here is derived from an EMBL/GenBank/DDBJ whole genome shotgun (WGS) entry which is preliminary data.</text>
</comment>
<proteinExistence type="predicted"/>
<feature type="region of interest" description="Disordered" evidence="1">
    <location>
        <begin position="1"/>
        <end position="57"/>
    </location>
</feature>
<dbReference type="EMBL" id="JARXVH010000003">
    <property type="protein sequence ID" value="MDH6215032.1"/>
    <property type="molecule type" value="Genomic_DNA"/>
</dbReference>
<reference evidence="2 3" key="1">
    <citation type="submission" date="2023-04" db="EMBL/GenBank/DDBJ databases">
        <title>Forest soil microbial communities from Buena Vista Peninsula, Colon Province, Panama.</title>
        <authorList>
            <person name="Bouskill N."/>
        </authorList>
    </citation>
    <scope>NUCLEOTIDE SEQUENCE [LARGE SCALE GENOMIC DNA]</scope>
    <source>
        <strain evidence="2 3">GGS1</strain>
    </source>
</reference>
<evidence type="ECO:0000313" key="3">
    <source>
        <dbReference type="Proteomes" id="UP001160499"/>
    </source>
</evidence>
<name>A0ABT6LFE7_9ACTN</name>
<feature type="compositionally biased region" description="Polar residues" evidence="1">
    <location>
        <begin position="1"/>
        <end position="10"/>
    </location>
</feature>
<evidence type="ECO:0000256" key="1">
    <source>
        <dbReference type="SAM" id="MobiDB-lite"/>
    </source>
</evidence>
<sequence length="57" mass="6052">MAWHRPTTSPVHLRTTDVLPPPTPITMPPTVRTDRALSSATGPDTGVGPYAAFGPRT</sequence>
<gene>
    <name evidence="2" type="ORF">M2283_002315</name>
</gene>